<proteinExistence type="predicted"/>
<dbReference type="RefSeq" id="WP_343994517.1">
    <property type="nucleotide sequence ID" value="NZ_BAAALG010000009.1"/>
</dbReference>
<sequence length="143" mass="15702">MEALAPLLVLALLLLGYVLGIGFWVVAGFKGLWRHWPWHLSGVVLLLPPTAILSFVGLFAGGLDTGETCAMAGQEVDWEYAVEHERVLPPFSSPCNADHDLVPTWHNVAVIGLLALVAVFTVMMVTLFVRQYVVRPLRRRAAA</sequence>
<dbReference type="Proteomes" id="UP001501581">
    <property type="component" value="Unassembled WGS sequence"/>
</dbReference>
<dbReference type="EMBL" id="BAAALG010000009">
    <property type="protein sequence ID" value="GAA1103619.1"/>
    <property type="molecule type" value="Genomic_DNA"/>
</dbReference>
<accession>A0ABN1TVB1</accession>
<feature type="transmembrane region" description="Helical" evidence="1">
    <location>
        <begin position="6"/>
        <end position="26"/>
    </location>
</feature>
<keyword evidence="1" id="KW-1133">Transmembrane helix</keyword>
<organism evidence="2 3">
    <name type="scientific">Nocardioides dubius</name>
    <dbReference type="NCBI Taxonomy" id="317019"/>
    <lineage>
        <taxon>Bacteria</taxon>
        <taxon>Bacillati</taxon>
        <taxon>Actinomycetota</taxon>
        <taxon>Actinomycetes</taxon>
        <taxon>Propionibacteriales</taxon>
        <taxon>Nocardioidaceae</taxon>
        <taxon>Nocardioides</taxon>
    </lineage>
</organism>
<keyword evidence="3" id="KW-1185">Reference proteome</keyword>
<evidence type="ECO:0000256" key="1">
    <source>
        <dbReference type="SAM" id="Phobius"/>
    </source>
</evidence>
<keyword evidence="1" id="KW-0472">Membrane</keyword>
<evidence type="ECO:0000313" key="3">
    <source>
        <dbReference type="Proteomes" id="UP001501581"/>
    </source>
</evidence>
<evidence type="ECO:0000313" key="2">
    <source>
        <dbReference type="EMBL" id="GAA1103619.1"/>
    </source>
</evidence>
<comment type="caution">
    <text evidence="2">The sequence shown here is derived from an EMBL/GenBank/DDBJ whole genome shotgun (WGS) entry which is preliminary data.</text>
</comment>
<feature type="transmembrane region" description="Helical" evidence="1">
    <location>
        <begin position="38"/>
        <end position="61"/>
    </location>
</feature>
<protein>
    <recommendedName>
        <fullName evidence="4">Transmembrane protein</fullName>
    </recommendedName>
</protein>
<evidence type="ECO:0008006" key="4">
    <source>
        <dbReference type="Google" id="ProtNLM"/>
    </source>
</evidence>
<keyword evidence="1" id="KW-0812">Transmembrane</keyword>
<gene>
    <name evidence="2" type="ORF">GCM10009668_23130</name>
</gene>
<reference evidence="2 3" key="1">
    <citation type="journal article" date="2019" name="Int. J. Syst. Evol. Microbiol.">
        <title>The Global Catalogue of Microorganisms (GCM) 10K type strain sequencing project: providing services to taxonomists for standard genome sequencing and annotation.</title>
        <authorList>
            <consortium name="The Broad Institute Genomics Platform"/>
            <consortium name="The Broad Institute Genome Sequencing Center for Infectious Disease"/>
            <person name="Wu L."/>
            <person name="Ma J."/>
        </authorList>
    </citation>
    <scope>NUCLEOTIDE SEQUENCE [LARGE SCALE GENOMIC DNA]</scope>
    <source>
        <strain evidence="2 3">JCM 13008</strain>
    </source>
</reference>
<name>A0ABN1TVB1_9ACTN</name>
<feature type="transmembrane region" description="Helical" evidence="1">
    <location>
        <begin position="108"/>
        <end position="129"/>
    </location>
</feature>